<name>A0ABM3ZJQ8_PANGU</name>
<protein>
    <recommendedName>
        <fullName evidence="6">Reticulon</fullName>
    </recommendedName>
</protein>
<feature type="compositionally biased region" description="Pro residues" evidence="7">
    <location>
        <begin position="147"/>
        <end position="157"/>
    </location>
</feature>
<dbReference type="PANTHER" id="PTHR45799:SF1">
    <property type="entry name" value="RETICULON-4"/>
    <property type="match status" value="1"/>
</dbReference>
<evidence type="ECO:0000256" key="5">
    <source>
        <dbReference type="ARBA" id="ARBA00023136"/>
    </source>
</evidence>
<sequence length="1185" mass="131553">MDDPDQSPLVSSTTAASEQDRRQPQQPLFQYQFVRDPEDEDDEEEEDDDEELDDEQLEVRERKPAAAPTAPPAPTSSPPLVDRGASGEQPPSPPPFPQPAWATPPVVSTTTSPVAAASESAPKGEKEREPPRSAPLPPPHWEEPRAPAIPPRSAPLPPKREEPSVAKKGAAPGSPDETLFALPVASEPLMHSSADKGMDLQEQLGHACSARQEDFAAASLDATASLPSLSTLSVNPFKEYAALDTLSDELSAKHSYSPIGSDLFKLTTQTAQNPFLADDGNEFANIKPSYAADHSFCLFQTKEPLDTKIIPDTEELSASQQDFSLESPVELFVEQDKKERLEEGKHAIYDHGEDITLVDNHYSRDEYADLKPLELSWVSNESSNFKDVSENEIDNKLGSIADKYVKEAKTLSAHKVIEKENESSNEDISFPNTPEASKESSQPYITCTEFESSEKIESNMVTSLPLTEEKTYENKTDEKKIAEMMDQFGSTHIDLTSDQEQKVDSKKEEILLRKVSDTNVPEGLTPDLVQEAFESELHDVISPKLAYETKIDLVQTSESSQESLNVAVQLCPSFEGRSETSPSPILPDIVMEAPLTANSAVVGGPLVQLEISPFETFTAADEYENDYENVIQKSEKPPSYQEATNVPVTQAKEVMVEAAKKPDNENNPPLEDLDTSYISIACDLVKETKVSSEFTDYSKAEITEYVSQPVPEYSEHLEWTSLPSDKSYSFSGQPEINLVQKEEAVKGSLFETTTDIISNGGQKETYEEVQSSLSERYLESFQPQLETSKNEPTTWCLETEAAGLAKKEKTPQQHMEELGGYTDGFSVFKEPIVKEKIVLSVESSPEADGTVPYQVDKLMRSTEDILKENESKNPCEILQAELIPPAYQEVAQDLSLKNIHSKFEEQDLSLEKSSEDLDREVHEAAKEDFPPDVTPLASEKKVVNVRKGAESQDVSVKEKEKSLSMFSSKLSEPSAALPLDVYQHYHKMWDDNVRIASVVDLLYWRDVKKTGVVFGASLFLLLSLTVFSIVSVIAYIGLALLSGTISFRIYKGVIQAVQKSDEGHPFSAYLKRDVAVSEELVQKYSHVVLGHLNSTIKELRRLFLVDDLVDSLKFAVLMWVFTYVGALFNGLTLLILALISLFSIPVIYEKHQTQIDHYVELVNKNVKDGMAKVQAKIPGLKRKTE</sequence>
<evidence type="ECO:0000256" key="3">
    <source>
        <dbReference type="ARBA" id="ARBA00022824"/>
    </source>
</evidence>
<feature type="compositionally biased region" description="Basic and acidic residues" evidence="7">
    <location>
        <begin position="122"/>
        <end position="131"/>
    </location>
</feature>
<dbReference type="Proteomes" id="UP001652622">
    <property type="component" value="Unplaced"/>
</dbReference>
<proteinExistence type="predicted"/>
<dbReference type="PROSITE" id="PS50845">
    <property type="entry name" value="RETICULON"/>
    <property type="match status" value="1"/>
</dbReference>
<feature type="transmembrane region" description="Helical" evidence="6">
    <location>
        <begin position="1018"/>
        <end position="1041"/>
    </location>
</feature>
<evidence type="ECO:0000313" key="10">
    <source>
        <dbReference type="RefSeq" id="XP_060548583.1"/>
    </source>
</evidence>
<dbReference type="GeneID" id="117671505"/>
<evidence type="ECO:0000256" key="4">
    <source>
        <dbReference type="ARBA" id="ARBA00022989"/>
    </source>
</evidence>
<keyword evidence="2 6" id="KW-0812">Transmembrane</keyword>
<feature type="compositionally biased region" description="Acidic residues" evidence="7">
    <location>
        <begin position="37"/>
        <end position="56"/>
    </location>
</feature>
<keyword evidence="5 6" id="KW-0472">Membrane</keyword>
<feature type="compositionally biased region" description="Low complexity" evidence="7">
    <location>
        <begin position="99"/>
        <end position="121"/>
    </location>
</feature>
<dbReference type="PANTHER" id="PTHR45799">
    <property type="entry name" value="RETICULON-LIKE PROTEIN"/>
    <property type="match status" value="1"/>
</dbReference>
<feature type="region of interest" description="Disordered" evidence="7">
    <location>
        <begin position="418"/>
        <end position="442"/>
    </location>
</feature>
<dbReference type="Gene3D" id="1.20.5.2480">
    <property type="match status" value="1"/>
</dbReference>
<evidence type="ECO:0000256" key="7">
    <source>
        <dbReference type="SAM" id="MobiDB-lite"/>
    </source>
</evidence>
<feature type="compositionally biased region" description="Polar residues" evidence="7">
    <location>
        <begin position="8"/>
        <end position="17"/>
    </location>
</feature>
<organism evidence="9 10">
    <name type="scientific">Pantherophis guttatus</name>
    <name type="common">Corn snake</name>
    <name type="synonym">Elaphe guttata</name>
    <dbReference type="NCBI Taxonomy" id="94885"/>
    <lineage>
        <taxon>Eukaryota</taxon>
        <taxon>Metazoa</taxon>
        <taxon>Chordata</taxon>
        <taxon>Craniata</taxon>
        <taxon>Vertebrata</taxon>
        <taxon>Euteleostomi</taxon>
        <taxon>Lepidosauria</taxon>
        <taxon>Squamata</taxon>
        <taxon>Bifurcata</taxon>
        <taxon>Unidentata</taxon>
        <taxon>Episquamata</taxon>
        <taxon>Toxicofera</taxon>
        <taxon>Serpentes</taxon>
        <taxon>Colubroidea</taxon>
        <taxon>Colubridae</taxon>
        <taxon>Colubrinae</taxon>
        <taxon>Pantherophis</taxon>
    </lineage>
</organism>
<evidence type="ECO:0000259" key="8">
    <source>
        <dbReference type="PROSITE" id="PS50845"/>
    </source>
</evidence>
<comment type="subcellular location">
    <subcellularLocation>
        <location evidence="1 6">Endoplasmic reticulum membrane</location>
        <topology evidence="1 6">Multi-pass membrane protein</topology>
    </subcellularLocation>
</comment>
<feature type="compositionally biased region" description="Polar residues" evidence="7">
    <location>
        <begin position="426"/>
        <end position="442"/>
    </location>
</feature>
<keyword evidence="9" id="KW-1185">Reference proteome</keyword>
<keyword evidence="3 6" id="KW-0256">Endoplasmic reticulum</keyword>
<evidence type="ECO:0000256" key="1">
    <source>
        <dbReference type="ARBA" id="ARBA00004477"/>
    </source>
</evidence>
<evidence type="ECO:0000256" key="6">
    <source>
        <dbReference type="RuleBase" id="RU210713"/>
    </source>
</evidence>
<reference evidence="10" key="1">
    <citation type="submission" date="2025-08" db="UniProtKB">
        <authorList>
            <consortium name="RefSeq"/>
        </authorList>
    </citation>
    <scope>IDENTIFICATION</scope>
    <source>
        <tissue evidence="10">Blood</tissue>
    </source>
</reference>
<feature type="domain" description="Reticulon" evidence="8">
    <location>
        <begin position="998"/>
        <end position="1185"/>
    </location>
</feature>
<evidence type="ECO:0000256" key="2">
    <source>
        <dbReference type="ARBA" id="ARBA00022692"/>
    </source>
</evidence>
<evidence type="ECO:0000313" key="9">
    <source>
        <dbReference type="Proteomes" id="UP001652622"/>
    </source>
</evidence>
<keyword evidence="4 6" id="KW-1133">Transmembrane helix</keyword>
<dbReference type="Pfam" id="PF02453">
    <property type="entry name" value="Reticulon"/>
    <property type="match status" value="1"/>
</dbReference>
<dbReference type="InterPro" id="IPR046964">
    <property type="entry name" value="RTN1-4"/>
</dbReference>
<gene>
    <name evidence="10" type="primary">RTN4</name>
</gene>
<dbReference type="InterPro" id="IPR003388">
    <property type="entry name" value="Reticulon"/>
</dbReference>
<feature type="transmembrane region" description="Helical" evidence="6">
    <location>
        <begin position="1127"/>
        <end position="1148"/>
    </location>
</feature>
<accession>A0ABM3ZJQ8</accession>
<feature type="region of interest" description="Disordered" evidence="7">
    <location>
        <begin position="1"/>
        <end position="178"/>
    </location>
</feature>
<dbReference type="RefSeq" id="XP_060548583.1">
    <property type="nucleotide sequence ID" value="XM_060692600.1"/>
</dbReference>